<comment type="caution">
    <text evidence="2">The sequence shown here is derived from an EMBL/GenBank/DDBJ whole genome shotgun (WGS) entry which is preliminary data.</text>
</comment>
<evidence type="ECO:0000313" key="2">
    <source>
        <dbReference type="EMBL" id="KAA0046123.1"/>
    </source>
</evidence>
<reference evidence="2 3" key="1">
    <citation type="submission" date="2019-08" db="EMBL/GenBank/DDBJ databases">
        <title>Draft genome sequences of two oriental melons (Cucumis melo L. var makuwa).</title>
        <authorList>
            <person name="Kwon S.-Y."/>
        </authorList>
    </citation>
    <scope>NUCLEOTIDE SEQUENCE [LARGE SCALE GENOMIC DNA]</scope>
    <source>
        <strain evidence="3">cv. SW 3</strain>
        <tissue evidence="2">Leaf</tissue>
    </source>
</reference>
<evidence type="ECO:0000313" key="3">
    <source>
        <dbReference type="Proteomes" id="UP000321393"/>
    </source>
</evidence>
<feature type="region of interest" description="Disordered" evidence="1">
    <location>
        <begin position="144"/>
        <end position="178"/>
    </location>
</feature>
<proteinExistence type="predicted"/>
<organism evidence="2 3">
    <name type="scientific">Cucumis melo var. makuwa</name>
    <name type="common">Oriental melon</name>
    <dbReference type="NCBI Taxonomy" id="1194695"/>
    <lineage>
        <taxon>Eukaryota</taxon>
        <taxon>Viridiplantae</taxon>
        <taxon>Streptophyta</taxon>
        <taxon>Embryophyta</taxon>
        <taxon>Tracheophyta</taxon>
        <taxon>Spermatophyta</taxon>
        <taxon>Magnoliopsida</taxon>
        <taxon>eudicotyledons</taxon>
        <taxon>Gunneridae</taxon>
        <taxon>Pentapetalae</taxon>
        <taxon>rosids</taxon>
        <taxon>fabids</taxon>
        <taxon>Cucurbitales</taxon>
        <taxon>Cucurbitaceae</taxon>
        <taxon>Benincaseae</taxon>
        <taxon>Cucumis</taxon>
    </lineage>
</organism>
<protein>
    <submittedName>
        <fullName evidence="2">Uncharacterized protein</fullName>
    </submittedName>
</protein>
<accession>A0A5A7TRC5</accession>
<name>A0A5A7TRC5_CUCMM</name>
<sequence length="178" mass="20383">MSMKVEEVATKNKVAEKQTMDHLEVAAEEFTKGNKGLLGAKFHLVELYVMVEMEKVEEYPGHQLISKPTQGLANRMLKKKILFTRHDNMVLFEYVMLLYCILMKEAFNLGHIMQWALLAKMESSKGAKAFLSTIEEVINVHQDKEEERCNKTLGKNKVNDEDDENASPPLPSLKKKVK</sequence>
<gene>
    <name evidence="2" type="ORF">E6C27_scaffold157G00560</name>
</gene>
<dbReference type="EMBL" id="SSTE01014379">
    <property type="protein sequence ID" value="KAA0046123.1"/>
    <property type="molecule type" value="Genomic_DNA"/>
</dbReference>
<dbReference type="Proteomes" id="UP000321393">
    <property type="component" value="Unassembled WGS sequence"/>
</dbReference>
<dbReference type="AlphaFoldDB" id="A0A5A7TRC5"/>
<evidence type="ECO:0000256" key="1">
    <source>
        <dbReference type="SAM" id="MobiDB-lite"/>
    </source>
</evidence>